<dbReference type="Proteomes" id="UP000005204">
    <property type="component" value="Unassembled WGS sequence"/>
</dbReference>
<sequence>MGDDSEADVDGRIRQIIPRCKHEAHVTPAQTEQVTAQVQEKTSRSPVAHIRLSRRRFATVVTAQEKPRRKRNLNLHRNARAIAKSRDESRRILAAASETLAEAVKIQAEAAIIQAEAAKAQTEASLQFAQISNKIEDILTLLLNKNNN</sequence>
<keyword evidence="2" id="KW-1185">Reference proteome</keyword>
<dbReference type="GeneID" id="101738645"/>
<dbReference type="AlphaFoldDB" id="A0A8R2DMF0"/>
<proteinExistence type="predicted"/>
<reference evidence="1" key="2">
    <citation type="submission" date="2022-06" db="UniProtKB">
        <authorList>
            <consortium name="EnsemblMetazoa"/>
        </authorList>
    </citation>
    <scope>IDENTIFICATION</scope>
    <source>
        <strain evidence="1">p50T (Dazao)</strain>
    </source>
</reference>
<evidence type="ECO:0000313" key="1">
    <source>
        <dbReference type="EnsemblMetazoa" id="XP_021206638.1"/>
    </source>
</evidence>
<dbReference type="EnsemblMetazoa" id="XM_021350963.2">
    <property type="protein sequence ID" value="XP_021206638.1"/>
    <property type="gene ID" value="LOC101738645"/>
</dbReference>
<organism evidence="1 2">
    <name type="scientific">Bombyx mori</name>
    <name type="common">Silk moth</name>
    <dbReference type="NCBI Taxonomy" id="7091"/>
    <lineage>
        <taxon>Eukaryota</taxon>
        <taxon>Metazoa</taxon>
        <taxon>Ecdysozoa</taxon>
        <taxon>Arthropoda</taxon>
        <taxon>Hexapoda</taxon>
        <taxon>Insecta</taxon>
        <taxon>Pterygota</taxon>
        <taxon>Neoptera</taxon>
        <taxon>Endopterygota</taxon>
        <taxon>Lepidoptera</taxon>
        <taxon>Glossata</taxon>
        <taxon>Ditrysia</taxon>
        <taxon>Bombycoidea</taxon>
        <taxon>Bombycidae</taxon>
        <taxon>Bombycinae</taxon>
        <taxon>Bombyx</taxon>
    </lineage>
</organism>
<accession>A0A8R2DMF0</accession>
<protein>
    <submittedName>
        <fullName evidence="1">Uncharacterized protein</fullName>
    </submittedName>
</protein>
<reference evidence="2" key="1">
    <citation type="journal article" date="2008" name="Insect Biochem. Mol. Biol.">
        <title>The genome of a lepidopteran model insect, the silkworm Bombyx mori.</title>
        <authorList>
            <consortium name="International Silkworm Genome Consortium"/>
        </authorList>
    </citation>
    <scope>NUCLEOTIDE SEQUENCE [LARGE SCALE GENOMIC DNA]</scope>
    <source>
        <strain evidence="2">p50T</strain>
    </source>
</reference>
<evidence type="ECO:0000313" key="2">
    <source>
        <dbReference type="Proteomes" id="UP000005204"/>
    </source>
</evidence>
<dbReference type="RefSeq" id="XP_021206638.1">
    <property type="nucleotide sequence ID" value="XM_021350963.3"/>
</dbReference>
<dbReference type="KEGG" id="bmor:101738645"/>
<name>A0A8R2DMF0_BOMMO</name>